<dbReference type="InterPro" id="IPR011453">
    <property type="entry name" value="DUF1559"/>
</dbReference>
<organism evidence="3 4">
    <name type="scientific">Roseiconus lacunae</name>
    <dbReference type="NCBI Taxonomy" id="2605694"/>
    <lineage>
        <taxon>Bacteria</taxon>
        <taxon>Pseudomonadati</taxon>
        <taxon>Planctomycetota</taxon>
        <taxon>Planctomycetia</taxon>
        <taxon>Pirellulales</taxon>
        <taxon>Pirellulaceae</taxon>
        <taxon>Roseiconus</taxon>
    </lineage>
</organism>
<dbReference type="PANTHER" id="PTHR30093:SF2">
    <property type="entry name" value="TYPE II SECRETION SYSTEM PROTEIN H"/>
    <property type="match status" value="1"/>
</dbReference>
<dbReference type="NCBIfam" id="TIGR02532">
    <property type="entry name" value="IV_pilin_GFxxxE"/>
    <property type="match status" value="1"/>
</dbReference>
<feature type="transmembrane region" description="Helical" evidence="1">
    <location>
        <begin position="31"/>
        <end position="54"/>
    </location>
</feature>
<dbReference type="InterPro" id="IPR045584">
    <property type="entry name" value="Pilin-like"/>
</dbReference>
<dbReference type="Gene3D" id="3.30.700.10">
    <property type="entry name" value="Glycoprotein, Type 4 Pilin"/>
    <property type="match status" value="1"/>
</dbReference>
<proteinExistence type="predicted"/>
<dbReference type="RefSeq" id="WP_289162910.1">
    <property type="nucleotide sequence ID" value="NZ_JASZZN010000005.1"/>
</dbReference>
<dbReference type="Pfam" id="PF07963">
    <property type="entry name" value="N_methyl"/>
    <property type="match status" value="1"/>
</dbReference>
<dbReference type="InterPro" id="IPR012902">
    <property type="entry name" value="N_methyl_site"/>
</dbReference>
<dbReference type="EMBL" id="JASZZN010000005">
    <property type="protein sequence ID" value="MDM4015417.1"/>
    <property type="molecule type" value="Genomic_DNA"/>
</dbReference>
<accession>A0ABT7PFZ8</accession>
<evidence type="ECO:0000259" key="2">
    <source>
        <dbReference type="Pfam" id="PF07596"/>
    </source>
</evidence>
<keyword evidence="4" id="KW-1185">Reference proteome</keyword>
<keyword evidence="1" id="KW-1133">Transmembrane helix</keyword>
<gene>
    <name evidence="3" type="ORF">QTN89_08260</name>
</gene>
<comment type="caution">
    <text evidence="3">The sequence shown here is derived from an EMBL/GenBank/DDBJ whole genome shotgun (WGS) entry which is preliminary data.</text>
</comment>
<dbReference type="PANTHER" id="PTHR30093">
    <property type="entry name" value="GENERAL SECRETION PATHWAY PROTEIN G"/>
    <property type="match status" value="1"/>
</dbReference>
<dbReference type="Pfam" id="PF07596">
    <property type="entry name" value="SBP_bac_10"/>
    <property type="match status" value="1"/>
</dbReference>
<keyword evidence="1" id="KW-0812">Transmembrane</keyword>
<sequence>MRTTRCKVQLNSMHHRRIFAVNVSLSQRAGFTLVELLVVISIIGLLASMALPALTKARAAARSAACQSNLRQFGIGLIQRANTMPDKAFCSGNFDYERDGVPTEYGWVADLVDRGIMTGEMMCPSNPAKASKAIDQVLNVTLADLAAETTSPNPCADLLGSPVVTDSTGTTIANVIRQIMIDSAAAGSAQRAEVVARKMVENGFNTNYAASWFMVRGDVVLDTTGNLQPEFPACGTDPRGKNVTKGPLRVDVVDTARAPMSTIPLLCDATPTGYISTDVGGIPRGSVYATPMVGTPIFSSQTILDASGSPVANPHHLKTPGNPAKGTAFAAGTLRGGPDGWYKQWSAFTRQDYRGVMPLHIRIANCLMADGSVQQLVDSNNDQYINNGFDMPTGTIIWTSPKIEADKSKLASYYSLKSDGPVN</sequence>
<evidence type="ECO:0000256" key="1">
    <source>
        <dbReference type="SAM" id="Phobius"/>
    </source>
</evidence>
<dbReference type="Proteomes" id="UP001239462">
    <property type="component" value="Unassembled WGS sequence"/>
</dbReference>
<name>A0ABT7PFZ8_9BACT</name>
<feature type="domain" description="DUF1559" evidence="2">
    <location>
        <begin position="56"/>
        <end position="382"/>
    </location>
</feature>
<protein>
    <submittedName>
        <fullName evidence="3">Type II secretion system protein</fullName>
    </submittedName>
</protein>
<evidence type="ECO:0000313" key="3">
    <source>
        <dbReference type="EMBL" id="MDM4015417.1"/>
    </source>
</evidence>
<evidence type="ECO:0000313" key="4">
    <source>
        <dbReference type="Proteomes" id="UP001239462"/>
    </source>
</evidence>
<keyword evidence="1" id="KW-0472">Membrane</keyword>
<dbReference type="SUPFAM" id="SSF54523">
    <property type="entry name" value="Pili subunits"/>
    <property type="match status" value="1"/>
</dbReference>
<dbReference type="PROSITE" id="PS00409">
    <property type="entry name" value="PROKAR_NTER_METHYL"/>
    <property type="match status" value="1"/>
</dbReference>
<reference evidence="3 4" key="1">
    <citation type="submission" date="2023-06" db="EMBL/GenBank/DDBJ databases">
        <title>Roseiconus lacunae JC819 isolated from Gulf of Mannar region, Tamil Nadu.</title>
        <authorList>
            <person name="Pk S."/>
            <person name="Ch S."/>
            <person name="Ch V.R."/>
        </authorList>
    </citation>
    <scope>NUCLEOTIDE SEQUENCE [LARGE SCALE GENOMIC DNA]</scope>
    <source>
        <strain evidence="3 4">JC819</strain>
    </source>
</reference>